<organism evidence="2 3">
    <name type="scientific">Cetraspora pellucida</name>
    <dbReference type="NCBI Taxonomy" id="1433469"/>
    <lineage>
        <taxon>Eukaryota</taxon>
        <taxon>Fungi</taxon>
        <taxon>Fungi incertae sedis</taxon>
        <taxon>Mucoromycota</taxon>
        <taxon>Glomeromycotina</taxon>
        <taxon>Glomeromycetes</taxon>
        <taxon>Diversisporales</taxon>
        <taxon>Gigasporaceae</taxon>
        <taxon>Cetraspora</taxon>
    </lineage>
</organism>
<dbReference type="OrthoDB" id="2488206at2759"/>
<feature type="region of interest" description="Disordered" evidence="1">
    <location>
        <begin position="71"/>
        <end position="103"/>
    </location>
</feature>
<proteinExistence type="predicted"/>
<dbReference type="EMBL" id="CAJVQA010001837">
    <property type="protein sequence ID" value="CAG8528070.1"/>
    <property type="molecule type" value="Genomic_DNA"/>
</dbReference>
<dbReference type="AlphaFoldDB" id="A0A9N9AH32"/>
<feature type="compositionally biased region" description="Polar residues" evidence="1">
    <location>
        <begin position="318"/>
        <end position="336"/>
    </location>
</feature>
<keyword evidence="3" id="KW-1185">Reference proteome</keyword>
<accession>A0A9N9AH32</accession>
<evidence type="ECO:0000313" key="2">
    <source>
        <dbReference type="EMBL" id="CAG8528070.1"/>
    </source>
</evidence>
<feature type="region of interest" description="Disordered" evidence="1">
    <location>
        <begin position="299"/>
        <end position="338"/>
    </location>
</feature>
<gene>
    <name evidence="2" type="ORF">CPELLU_LOCUS3712</name>
</gene>
<feature type="compositionally biased region" description="Polar residues" evidence="1">
    <location>
        <begin position="72"/>
        <end position="88"/>
    </location>
</feature>
<name>A0A9N9AH32_9GLOM</name>
<protein>
    <submittedName>
        <fullName evidence="2">9144_t:CDS:1</fullName>
    </submittedName>
</protein>
<feature type="compositionally biased region" description="Polar residues" evidence="1">
    <location>
        <begin position="299"/>
        <end position="310"/>
    </location>
</feature>
<comment type="caution">
    <text evidence="2">The sequence shown here is derived from an EMBL/GenBank/DDBJ whole genome shotgun (WGS) entry which is preliminary data.</text>
</comment>
<dbReference type="Proteomes" id="UP000789759">
    <property type="component" value="Unassembled WGS sequence"/>
</dbReference>
<evidence type="ECO:0000256" key="1">
    <source>
        <dbReference type="SAM" id="MobiDB-lite"/>
    </source>
</evidence>
<evidence type="ECO:0000313" key="3">
    <source>
        <dbReference type="Proteomes" id="UP000789759"/>
    </source>
</evidence>
<reference evidence="2" key="1">
    <citation type="submission" date="2021-06" db="EMBL/GenBank/DDBJ databases">
        <authorList>
            <person name="Kallberg Y."/>
            <person name="Tangrot J."/>
            <person name="Rosling A."/>
        </authorList>
    </citation>
    <scope>NUCLEOTIDE SEQUENCE</scope>
    <source>
        <strain evidence="2">FL966</strain>
    </source>
</reference>
<sequence length="385" mass="43781">MENMEKQEIIKLIIKLLWITKGGNDFSVTFNGKFATVLDQDNSTSVALDITINDERILNNANNEIIKHSENFNKQSSASSNSQLNTLSLGMRNDNTNKKSNLLDNSDISASVAKSLTYEESNVRSSNAIERDQGNKTQDLDLNIAGMMIQEDDSNDLVFVAYLNYEESNGQLLNQLSSLVKMNQENKIQVLDSNKLLQYNNLQSDEYADSTEEVDKQRFDTLTSRFSKRNSRKPYQSKINEKFKVSKTIKKNKPKLSKTKIRQISNELVNDSIERVPSDLTEDDSLPSVNEILKPSITRSNHSSKETNISHPDAETSVIESNRNPSTLSSNIIEQNPSDDRQYPIVLIPTNEHEQKMEKLPTQKTLRGFVREKIKSILNIDDRQE</sequence>